<reference evidence="1 2" key="1">
    <citation type="submission" date="2016-04" db="EMBL/GenBank/DDBJ databases">
        <title>Genome sequence of Methanobrevibacter curvatus DSM 11111.</title>
        <authorList>
            <person name="Poehlein A."/>
            <person name="Seedorf H."/>
            <person name="Daniel R."/>
        </authorList>
    </citation>
    <scope>NUCLEOTIDE SEQUENCE [LARGE SCALE GENOMIC DNA]</scope>
    <source>
        <strain evidence="1 2">DSM 11111</strain>
    </source>
</reference>
<evidence type="ECO:0000313" key="1">
    <source>
        <dbReference type="EMBL" id="KZX13123.1"/>
    </source>
</evidence>
<dbReference type="PANTHER" id="PTHR12697:SF5">
    <property type="entry name" value="DEOXYHYPUSINE HYDROXYLASE"/>
    <property type="match status" value="1"/>
</dbReference>
<dbReference type="SUPFAM" id="SSF48371">
    <property type="entry name" value="ARM repeat"/>
    <property type="match status" value="1"/>
</dbReference>
<dbReference type="OrthoDB" id="10495at2157"/>
<dbReference type="STRING" id="49547.MBCUR_07340"/>
<evidence type="ECO:0000313" key="2">
    <source>
        <dbReference type="Proteomes" id="UP000077245"/>
    </source>
</evidence>
<dbReference type="SMART" id="SM00567">
    <property type="entry name" value="EZ_HEAT"/>
    <property type="match status" value="3"/>
</dbReference>
<dbReference type="PANTHER" id="PTHR12697">
    <property type="entry name" value="PBS LYASE HEAT-LIKE PROTEIN"/>
    <property type="match status" value="1"/>
</dbReference>
<proteinExistence type="predicted"/>
<sequence>MVKTIAELIECLKNEDEFLVEETKVLLESRSDEAVEPLIDALKNNPNKDIKIGAANILGFIGDDKAIPALISALGDLNKFVRRESSTALTKMGSSAVKPLIAVLDDDDWKVRGAAAWALGSLGDDNVVDPLTKLLDDESGFVKRGAKYSIDKINGE</sequence>
<dbReference type="RefSeq" id="WP_067090347.1">
    <property type="nucleotide sequence ID" value="NZ_LWMV01000155.1"/>
</dbReference>
<name>A0A166BBQ0_9EURY</name>
<organism evidence="1 2">
    <name type="scientific">Methanobrevibacter curvatus</name>
    <dbReference type="NCBI Taxonomy" id="49547"/>
    <lineage>
        <taxon>Archaea</taxon>
        <taxon>Methanobacteriati</taxon>
        <taxon>Methanobacteriota</taxon>
        <taxon>Methanomada group</taxon>
        <taxon>Methanobacteria</taxon>
        <taxon>Methanobacteriales</taxon>
        <taxon>Methanobacteriaceae</taxon>
        <taxon>Methanobrevibacter</taxon>
    </lineage>
</organism>
<dbReference type="InterPro" id="IPR016024">
    <property type="entry name" value="ARM-type_fold"/>
</dbReference>
<dbReference type="Proteomes" id="UP000077245">
    <property type="component" value="Unassembled WGS sequence"/>
</dbReference>
<accession>A0A166BBQ0</accession>
<dbReference type="AlphaFoldDB" id="A0A166BBQ0"/>
<comment type="caution">
    <text evidence="1">The sequence shown here is derived from an EMBL/GenBank/DDBJ whole genome shotgun (WGS) entry which is preliminary data.</text>
</comment>
<dbReference type="GO" id="GO:0016829">
    <property type="term" value="F:lyase activity"/>
    <property type="evidence" value="ECO:0007669"/>
    <property type="project" value="UniProtKB-KW"/>
</dbReference>
<protein>
    <submittedName>
        <fullName evidence="1">PBS lyase HEAT-like repeat protein</fullName>
    </submittedName>
</protein>
<gene>
    <name evidence="1" type="ORF">MBCUR_07340</name>
</gene>
<keyword evidence="2" id="KW-1185">Reference proteome</keyword>
<keyword evidence="1" id="KW-0456">Lyase</keyword>
<dbReference type="EMBL" id="LWMV01000155">
    <property type="protein sequence ID" value="KZX13123.1"/>
    <property type="molecule type" value="Genomic_DNA"/>
</dbReference>
<dbReference type="Gene3D" id="1.25.10.10">
    <property type="entry name" value="Leucine-rich Repeat Variant"/>
    <property type="match status" value="1"/>
</dbReference>
<dbReference type="Pfam" id="PF13646">
    <property type="entry name" value="HEAT_2"/>
    <property type="match status" value="1"/>
</dbReference>
<dbReference type="GO" id="GO:0016491">
    <property type="term" value="F:oxidoreductase activity"/>
    <property type="evidence" value="ECO:0007669"/>
    <property type="project" value="TreeGrafter"/>
</dbReference>
<dbReference type="InterPro" id="IPR011989">
    <property type="entry name" value="ARM-like"/>
</dbReference>
<dbReference type="PATRIC" id="fig|49547.3.peg.796"/>
<dbReference type="InterPro" id="IPR004155">
    <property type="entry name" value="PBS_lyase_HEAT"/>
</dbReference>